<keyword evidence="1" id="KW-1133">Transmembrane helix</keyword>
<gene>
    <name evidence="2" type="ORF">FHX64_001556</name>
</gene>
<organism evidence="2 3">
    <name type="scientific">Microbacter margulisiae</name>
    <dbReference type="NCBI Taxonomy" id="1350067"/>
    <lineage>
        <taxon>Bacteria</taxon>
        <taxon>Pseudomonadati</taxon>
        <taxon>Bacteroidota</taxon>
        <taxon>Bacteroidia</taxon>
        <taxon>Bacteroidales</taxon>
        <taxon>Porphyromonadaceae</taxon>
        <taxon>Microbacter</taxon>
    </lineage>
</organism>
<comment type="caution">
    <text evidence="2">The sequence shown here is derived from an EMBL/GenBank/DDBJ whole genome shotgun (WGS) entry which is preliminary data.</text>
</comment>
<reference evidence="2 3" key="1">
    <citation type="submission" date="2020-08" db="EMBL/GenBank/DDBJ databases">
        <title>Genomic Encyclopedia of Type Strains, Phase IV (KMG-IV): sequencing the most valuable type-strain genomes for metagenomic binning, comparative biology and taxonomic classification.</title>
        <authorList>
            <person name="Goeker M."/>
        </authorList>
    </citation>
    <scope>NUCLEOTIDE SEQUENCE [LARGE SCALE GENOMIC DNA]</scope>
    <source>
        <strain evidence="2 3">DSM 27471</strain>
    </source>
</reference>
<dbReference type="EMBL" id="JACHYB010000001">
    <property type="protein sequence ID" value="MBB3187393.1"/>
    <property type="molecule type" value="Genomic_DNA"/>
</dbReference>
<keyword evidence="1" id="KW-0472">Membrane</keyword>
<proteinExistence type="predicted"/>
<evidence type="ECO:0000313" key="2">
    <source>
        <dbReference type="EMBL" id="MBB3187393.1"/>
    </source>
</evidence>
<accession>A0A7W5DSF5</accession>
<name>A0A7W5DSF5_9PORP</name>
<feature type="transmembrane region" description="Helical" evidence="1">
    <location>
        <begin position="39"/>
        <end position="57"/>
    </location>
</feature>
<keyword evidence="1" id="KW-0812">Transmembrane</keyword>
<sequence length="106" mass="12135">MNDKALQQFLQQHKQEIPDNGFSRKVINRLPARQPAPPLVWIFAAIGTLLFFAINGYQRSIEQIATLMEKAPWWTFPVAGTALVAVFLVAFLWHEHKTTVSLSFNR</sequence>
<evidence type="ECO:0000313" key="3">
    <source>
        <dbReference type="Proteomes" id="UP000544222"/>
    </source>
</evidence>
<dbReference type="AlphaFoldDB" id="A0A7W5DSF5"/>
<dbReference type="InterPro" id="IPR032129">
    <property type="entry name" value="DUF5056"/>
</dbReference>
<protein>
    <submittedName>
        <fullName evidence="2">Uncharacterized membrane protein YdcZ (DUF606 family)</fullName>
    </submittedName>
</protein>
<feature type="transmembrane region" description="Helical" evidence="1">
    <location>
        <begin position="73"/>
        <end position="93"/>
    </location>
</feature>
<evidence type="ECO:0000256" key="1">
    <source>
        <dbReference type="SAM" id="Phobius"/>
    </source>
</evidence>
<dbReference type="Proteomes" id="UP000544222">
    <property type="component" value="Unassembled WGS sequence"/>
</dbReference>
<dbReference type="Pfam" id="PF16479">
    <property type="entry name" value="DUF5056"/>
    <property type="match status" value="1"/>
</dbReference>
<dbReference type="RefSeq" id="WP_183413154.1">
    <property type="nucleotide sequence ID" value="NZ_JACHYB010000001.1"/>
</dbReference>
<keyword evidence="3" id="KW-1185">Reference proteome</keyword>